<dbReference type="CDD" id="cd00118">
    <property type="entry name" value="LysM"/>
    <property type="match status" value="1"/>
</dbReference>
<dbReference type="PROSITE" id="PS51782">
    <property type="entry name" value="LYSM"/>
    <property type="match status" value="1"/>
</dbReference>
<proteinExistence type="predicted"/>
<evidence type="ECO:0000259" key="1">
    <source>
        <dbReference type="PROSITE" id="PS51782"/>
    </source>
</evidence>
<feature type="domain" description="LysM" evidence="1">
    <location>
        <begin position="1679"/>
        <end position="1724"/>
    </location>
</feature>
<protein>
    <submittedName>
        <fullName evidence="2">LysM domain-containing protein</fullName>
    </submittedName>
</protein>
<reference evidence="3 4" key="1">
    <citation type="submission" date="2018-06" db="EMBL/GenBank/DDBJ databases">
        <title>Complete Genome Sequence of Desulfobacter hydrogenophilus (DSM3380).</title>
        <authorList>
            <person name="Marietou A."/>
            <person name="Schreiber L."/>
            <person name="Marshall I."/>
            <person name="Jorgensen B."/>
        </authorList>
    </citation>
    <scope>NUCLEOTIDE SEQUENCE [LARGE SCALE GENOMIC DNA]</scope>
    <source>
        <strain evidence="3 4">DSM 3380</strain>
    </source>
</reference>
<evidence type="ECO:0000313" key="2">
    <source>
        <dbReference type="EMBL" id="QBH14558.1"/>
    </source>
</evidence>
<accession>A0A328FAS5</accession>
<dbReference type="Pfam" id="PF01476">
    <property type="entry name" value="LysM"/>
    <property type="match status" value="2"/>
</dbReference>
<sequence length="3611" mass="390402">MDQQLKKIRDGFANAPSGPVTINAAFWTAAGVTPPEGFDDTIKAAYRLPESAAGLVVNYDRQNVSEVIDNRFSVTGVTLIFLNSGDNAASAVIEGIGTGGTPTLGIDVTPPDGWNLGTLFTYMAAAGWPLSWLLENKQLFYFTTADADKIERLKTNLPVIKGQNIYGEMGVPDSAKLLFSLVSGFSYPSGNLPASGPIVLNKALGVDSPTPPEEESVILYPDFDYTAFIPESSPLALLFLKVSKPRLSIVVTTSEEKDDDGKTFYDQRPAFGFALEMTLVGMDGIEVPMLLAAQVGLPVDPKKSKANSYYQFSVARVDDDHRITPTAIVSLMAGQSYFSQTPPVLQQYLSAVEMLGFTMAGRIGVAYPDSIGLVIGSDGGPPPLFTDPGNSQPFEIKSFALNWRMLNPLDAKTRQSMVSFETIFTLFPTIFKQKNGDDGGEFSVLIDQDLNMEGRFDGTASLDDILSGITGGAVGMPEGVSASFSDIYTTISPSQKSYSFGFTVDAEIDIPFISYDGKPLVQLVGMTFQLAAVTPAKKDPSDNAATVYTGAIDGVAIVGPVSLNIGVNYDEAGDPPTWKMKTSLANNIDLIELTNQFFEAYGLPEFLPGKLTVEAFNLEATVPVVKKSQTANQLGSGRARSAVASWRTPLRQPLRSAHRHLSAALASTENAQPKSSYLISGKLRWEFPLTPEIPVKITADMGLNYDGNRAITPVDQRFAGWVIGTLEIDLIGSVEIGYRFGPSDADSGSSTLRLPLTTELAEAAATGDSKTLWMAWNGFRAAYDFVEQQVTFSLTGWTLGQLIESMVQMVADPYFTLASPWDLLNKISLSGLSLSFDLKKDEIKPFVSRVSCNYALPSSLNLGFMTIKGFKLRQIDGSTTLLIDGVTDIPGVKNSPLFNSSQNDGKGQDVQNMPSVPGQGNKLFDLRLLALGQRVAIYDPGSDMRTTKAVIAALEKVPASSGKDLPFDPSKQVTGQPYYHQSSNWLAAMHFGILEIPGFKPRQFTLDMMIVFNDPDMYGLRIEMAGEKAKALAGLAIDILYKKVTDDIGLYQIDFTFPSILRNLDFGAVSVVLPSIGIQIYTNGDFLIDLGFPHNNNFSRSFTFQAIIYGVPVLGSGGLYFGKLSNATAKGIPQTTKGAFSSVILFGLGAQIGLGRYIDKGVFKAGFSITIFGIIEGTIAAWHPYEKSGEPQEKGLVQGDYYFKLAGTFGIIGKLYGTVDFGIIFANVNLTVEVYMKIVYESYCAIPLSLTARVSVSASVNINLGVFKITISFSFKLTITETLTIGSDQRNLSPWYDGASVQRLRLGDLALAGPPLRLNFSGATKRSLATAPRVSVAATAFTKFSVIAPENSGYDAQEGAGVLLFAIDAPVATSSGSGANTSFGKLNKAFFGWLVNHIEETEYAGPLPTAGEATTTRVHLEAMLALLSDPLNQPFSAYDLNTFFADNCDVTISGPTVESQKALADGSVIFPAFSFFKMTVPNPNGVEPPTVNLWFGQYTTADDAYQEAVRLLFASVAANVEAEGKKDKLSVKAAPGGNAEPMADLVYVNYFVLLARQLVQSAIDAFDDYAYPLKGMESINDILSWGRDLGNVDLTPEDVVGGNMSYPLAANKKIVIGDVHHTIQASDTLSAVASRYSDDAASDKRWTTTVASLITWNANQNNLILAGKKIELKVGGVSMIYTTKPGDSFNSLAEAFGITIDALSEETTLYGIEGVLAPGIVLPISPISYTTASGDSDTLQSVLERFASPLDAFLSVEENLSAAGLFSMDGNLRFAIVNLTTLDVDDIWDVILRTDTLGQIAGIASRFMMHGMRLPNDRGLALSTGFLYGSPYWPDTQSAYGLYQLTGQQFPLSANGTTVSLTFSDATGPSWLTFNDGAGVNFDISDQINLANAVTTWAKNNGYKPKTTINREPGMVLSPRKFTMASRSPWTGSNVAELARVTAIPSGSDAAAAATENAPQGQPYLWALSSGLMTSLADRQKRLTALCANVADMTPYLPLMFPVVSVTDPASSTTGYLPIKGYTLATRIDFRVKRLAQLDDLAPPLPDANDIVPPGPGNDGSNARALAPFAYELVGPSPADAILLQRMLTAIDSLGEKTLSDIFLLYNDESDGSNGLMNRGKSEFLSFIVQSNLSTETNPPPILFAAKDAAKDEKVSGIANSPTDFVKLMWELSTVNQGGYYLYYQSFKEGDGLPPGIFDDSGIAVLTIVITLARNEASPVGQRVFDFCNALVTVDTIDPERSIVALEGVSDPAVGKPLLGTETLDELSACYGVNLGALARSNRTVMFASGAVIPIAGLYRELTPDDCAGGKDPIQMLADYYSEGAIEPITKQDILDYNPGTKVESLSVFRIPAFNYRVEPAAAPGASFAALGDYYGISNDALGYQARNVARLFPAGAVLTIDTVVFDAQQNLGCGNTGMSVLRERGFEPDPSHSDTYPINELLQLYQLLSTNIRENAFYNRSPNTASFGPQDMDDTHHEPNGTEARMLKSSLNREYPKPRRLSRSFRASQDSHFLYQQAVAANNAFATLNAAVVPESAILPQPDDNPYRGVGGILQFNLSWQDLFGNQIPNPLSFPQPGDPPPYSGFPMPILYTDTLIPIEQWSNTETGYRYQGTKGLPELVVNFTLNVKPYLPNDTNTFALRRLNATRHGADEPIWLQNAKADLAVYTRVFYQLTQNYDAAGVPGLSGNAVSIRLVNTLLSDRTGSQPEGLHSSLVNYVEQCVLYLQAIVAAGTPVEAPSAVLTASVQLKDVSDDDIIQVSVALVLERQGLLCDPALRGLGNLGLRVESIIPAVTEAPASTVQSDVIDQDTDTTPSLVPFARGMESVFATDDWCLRIGVGSVDPASTVQSRTPSLWAVRMSLSGATSASGLDFTIGANPLHYAPRLVATALKTFNADIAPYETGQPFPAGNPQRISFSGVDPNQWYADFLTAVDTFLTPPYTTSVFVFDKLLNLDDGANASGNKGYLAKMLDYKADLAESMATTLLSIYANSSDNSHLKRAAAEKFKQALLGKLSTANTLTSISVFPVTGAKYDKSLNKDVVSPPRFYGQPQATTVKDPEQKKNNYSFSTAKVPLTKSTEEGNSALAFLFDSRHATRGAFVTMDLAYSLTHLEFDIRNVSGIKKYEQSNWISFLTGPYKRHIGDAGKDFTFPILLRALPTPPTMVAQSGSPIKTSKDGYAAVSDGAEASDLRRWSYEFSYLGSRAAQDRMLVTVEFNRPPDTKDILNASSKSTAEELYRALAQFQAIYPAVAQDLDTYLRPLNGDSDPTAQEMLDAQYALAALDNVVKNVTDKYKAWVNSSIKMAEDESAPRVVYQFEVGLNESTDADNRAIVEVVPLSFTLDNKSATNFLPVAHVEVDPKNYDAELVSSTEAGFATYQYRLKDDNGEEPTYLSYDKALTIAKRTIQFPRLDLFALQSGWSAVQVTRNQRLSPEGGPETSKEFTFLSDEVRFADPMRPLLVYPSFPLGTGNKPESMKTWLSNFFTLLLTPDTTIPFTQSILIKLEARYSYRTAELVADLPCTILPLSLLPPTNTEGKISPPFVTAVATAVQHWFDTAYPVVGTSSAFSFQLSVFSDSGKNDMPILQVRNLTIPAALVSHQGNKNTQVSGH</sequence>
<organism evidence="3 4">
    <name type="scientific">Desulfobacter hydrogenophilus</name>
    <dbReference type="NCBI Taxonomy" id="2291"/>
    <lineage>
        <taxon>Bacteria</taxon>
        <taxon>Pseudomonadati</taxon>
        <taxon>Thermodesulfobacteriota</taxon>
        <taxon>Desulfobacteria</taxon>
        <taxon>Desulfobacterales</taxon>
        <taxon>Desulfobacteraceae</taxon>
        <taxon>Desulfobacter</taxon>
    </lineage>
</organism>
<evidence type="ECO:0000313" key="4">
    <source>
        <dbReference type="Proteomes" id="UP000248798"/>
    </source>
</evidence>
<evidence type="ECO:0000313" key="3">
    <source>
        <dbReference type="EMBL" id="RAM00183.1"/>
    </source>
</evidence>
<keyword evidence="5" id="KW-1185">Reference proteome</keyword>
<dbReference type="EMBL" id="CP036313">
    <property type="protein sequence ID" value="QBH14558.1"/>
    <property type="molecule type" value="Genomic_DNA"/>
</dbReference>
<dbReference type="Proteomes" id="UP000293902">
    <property type="component" value="Chromosome"/>
</dbReference>
<name>A0A328FAS5_9BACT</name>
<evidence type="ECO:0000313" key="5">
    <source>
        <dbReference type="Proteomes" id="UP000293902"/>
    </source>
</evidence>
<dbReference type="Proteomes" id="UP000248798">
    <property type="component" value="Unassembled WGS sequence"/>
</dbReference>
<gene>
    <name evidence="3" type="ORF">DO021_20415</name>
    <name evidence="2" type="ORF">EYB58_17475</name>
</gene>
<dbReference type="RefSeq" id="WP_111960116.1">
    <property type="nucleotide sequence ID" value="NZ_CP036313.1"/>
</dbReference>
<reference evidence="2 5" key="2">
    <citation type="submission" date="2019-02" db="EMBL/GenBank/DDBJ databases">
        <title>Complete genome sequence of Desulfobacter hydrogenophilus AcRS1.</title>
        <authorList>
            <person name="Marietou A."/>
            <person name="Lund M.B."/>
            <person name="Marshall I.P.G."/>
            <person name="Schreiber L."/>
            <person name="Jorgensen B."/>
        </authorList>
    </citation>
    <scope>NUCLEOTIDE SEQUENCE [LARGE SCALE GENOMIC DNA]</scope>
    <source>
        <strain evidence="2 5">AcRS1</strain>
    </source>
</reference>
<dbReference type="InterPro" id="IPR018392">
    <property type="entry name" value="LysM"/>
</dbReference>
<dbReference type="EMBL" id="QLNI01000059">
    <property type="protein sequence ID" value="RAM00183.1"/>
    <property type="molecule type" value="Genomic_DNA"/>
</dbReference>
<dbReference type="OrthoDB" id="580741at2"/>